<dbReference type="Proteomes" id="UP000606115">
    <property type="component" value="Unassembled WGS sequence"/>
</dbReference>
<evidence type="ECO:0000313" key="4">
    <source>
        <dbReference type="Proteomes" id="UP000606115"/>
    </source>
</evidence>
<organism evidence="3 4">
    <name type="scientific">Glutamicibacter ardleyensis</name>
    <dbReference type="NCBI Taxonomy" id="225894"/>
    <lineage>
        <taxon>Bacteria</taxon>
        <taxon>Bacillati</taxon>
        <taxon>Actinomycetota</taxon>
        <taxon>Actinomycetes</taxon>
        <taxon>Micrococcales</taxon>
        <taxon>Micrococcaceae</taxon>
        <taxon>Glutamicibacter</taxon>
    </lineage>
</organism>
<dbReference type="InterPro" id="IPR036628">
    <property type="entry name" value="Clp_N_dom_sf"/>
</dbReference>
<dbReference type="Pfam" id="PF02861">
    <property type="entry name" value="Clp_N"/>
    <property type="match status" value="1"/>
</dbReference>
<dbReference type="InterPro" id="IPR004176">
    <property type="entry name" value="Clp_R_N"/>
</dbReference>
<dbReference type="SUPFAM" id="SSF81923">
    <property type="entry name" value="Double Clp-N motif"/>
    <property type="match status" value="1"/>
</dbReference>
<dbReference type="PROSITE" id="PS51903">
    <property type="entry name" value="CLP_R"/>
    <property type="match status" value="1"/>
</dbReference>
<gene>
    <name evidence="3" type="ORF">GCM10007173_10200</name>
</gene>
<keyword evidence="4" id="KW-1185">Reference proteome</keyword>
<evidence type="ECO:0000256" key="1">
    <source>
        <dbReference type="PROSITE-ProRule" id="PRU01251"/>
    </source>
</evidence>
<name>A0ABQ2DF36_9MICC</name>
<evidence type="ECO:0000313" key="3">
    <source>
        <dbReference type="EMBL" id="GGJ53633.1"/>
    </source>
</evidence>
<dbReference type="RefSeq" id="WP_188684221.1">
    <property type="nucleotide sequence ID" value="NZ_BMKX01000002.1"/>
</dbReference>
<sequence length="145" mass="15832">MFEKFTEPARLVLVLAQQAATARNEGHLGTEHLLLALHREGQGVAAQALQALEISPDAILAQLHQVSKASPLEPGDEVRLTPHAKKLLRLSLREAKELGHGLVGTEHLLLALLRMGDGRAFQCLKDLGVNPHQLRQRIIMILSGV</sequence>
<reference evidence="4" key="1">
    <citation type="journal article" date="2019" name="Int. J. Syst. Evol. Microbiol.">
        <title>The Global Catalogue of Microorganisms (GCM) 10K type strain sequencing project: providing services to taxonomists for standard genome sequencing and annotation.</title>
        <authorList>
            <consortium name="The Broad Institute Genomics Platform"/>
            <consortium name="The Broad Institute Genome Sequencing Center for Infectious Disease"/>
            <person name="Wu L."/>
            <person name="Ma J."/>
        </authorList>
    </citation>
    <scope>NUCLEOTIDE SEQUENCE [LARGE SCALE GENOMIC DNA]</scope>
    <source>
        <strain evidence="4">CGMCC 1.3685</strain>
    </source>
</reference>
<proteinExistence type="predicted"/>
<dbReference type="GeneID" id="303303415"/>
<accession>A0ABQ2DF36</accession>
<dbReference type="Gene3D" id="1.10.1780.10">
    <property type="entry name" value="Clp, N-terminal domain"/>
    <property type="match status" value="1"/>
</dbReference>
<keyword evidence="1" id="KW-0677">Repeat</keyword>
<feature type="domain" description="Clp R" evidence="2">
    <location>
        <begin position="2"/>
        <end position="144"/>
    </location>
</feature>
<protein>
    <recommendedName>
        <fullName evidence="2">Clp R domain-containing protein</fullName>
    </recommendedName>
</protein>
<comment type="caution">
    <text evidence="3">The sequence shown here is derived from an EMBL/GenBank/DDBJ whole genome shotgun (WGS) entry which is preliminary data.</text>
</comment>
<dbReference type="EMBL" id="BMKX01000002">
    <property type="protein sequence ID" value="GGJ53633.1"/>
    <property type="molecule type" value="Genomic_DNA"/>
</dbReference>
<evidence type="ECO:0000259" key="2">
    <source>
        <dbReference type="PROSITE" id="PS51903"/>
    </source>
</evidence>